<dbReference type="SUPFAM" id="SSF141371">
    <property type="entry name" value="PilZ domain-like"/>
    <property type="match status" value="1"/>
</dbReference>
<dbReference type="GO" id="GO:0035438">
    <property type="term" value="F:cyclic-di-GMP binding"/>
    <property type="evidence" value="ECO:0007669"/>
    <property type="project" value="InterPro"/>
</dbReference>
<dbReference type="Pfam" id="PF07238">
    <property type="entry name" value="PilZ"/>
    <property type="match status" value="1"/>
</dbReference>
<organism evidence="2">
    <name type="scientific">hydrothermal vent metagenome</name>
    <dbReference type="NCBI Taxonomy" id="652676"/>
    <lineage>
        <taxon>unclassified sequences</taxon>
        <taxon>metagenomes</taxon>
        <taxon>ecological metagenomes</taxon>
    </lineage>
</organism>
<evidence type="ECO:0000313" key="2">
    <source>
        <dbReference type="EMBL" id="VAV95183.1"/>
    </source>
</evidence>
<name>A0A3B0SFX7_9ZZZZ</name>
<sequence length="106" mass="11922">MFTKPEENQKRVDDRLDVLWAASAIIDGQSYPCEVANVSTAGALLKLDHDLAEKHQFLLDVQELNEYAVEVAWANRPYYGLVLLVGDDLKLKDYADKIGLANKKQS</sequence>
<evidence type="ECO:0000259" key="1">
    <source>
        <dbReference type="Pfam" id="PF07238"/>
    </source>
</evidence>
<reference evidence="2" key="1">
    <citation type="submission" date="2018-06" db="EMBL/GenBank/DDBJ databases">
        <authorList>
            <person name="Zhirakovskaya E."/>
        </authorList>
    </citation>
    <scope>NUCLEOTIDE SEQUENCE</scope>
</reference>
<dbReference type="EMBL" id="UOEJ01000064">
    <property type="protein sequence ID" value="VAV95183.1"/>
    <property type="molecule type" value="Genomic_DNA"/>
</dbReference>
<protein>
    <recommendedName>
        <fullName evidence="1">PilZ domain-containing protein</fullName>
    </recommendedName>
</protein>
<proteinExistence type="predicted"/>
<dbReference type="InterPro" id="IPR009875">
    <property type="entry name" value="PilZ_domain"/>
</dbReference>
<feature type="domain" description="PilZ" evidence="1">
    <location>
        <begin position="9"/>
        <end position="84"/>
    </location>
</feature>
<gene>
    <name evidence="2" type="ORF">MNBD_ALPHA01-1639</name>
</gene>
<dbReference type="AlphaFoldDB" id="A0A3B0SFX7"/>
<accession>A0A3B0SFX7</accession>